<dbReference type="PANTHER" id="PTHR43685">
    <property type="entry name" value="GLYCOSYLTRANSFERASE"/>
    <property type="match status" value="1"/>
</dbReference>
<proteinExistence type="predicted"/>
<gene>
    <name evidence="4" type="ORF">GCM10023091_31590</name>
</gene>
<comment type="caution">
    <text evidence="4">The sequence shown here is derived from an EMBL/GenBank/DDBJ whole genome shotgun (WGS) entry which is preliminary data.</text>
</comment>
<protein>
    <submittedName>
        <fullName evidence="4">Glycosyltransferase family 2 protein</fullName>
    </submittedName>
</protein>
<dbReference type="InterPro" id="IPR027791">
    <property type="entry name" value="Galactosyl_T_C"/>
</dbReference>
<evidence type="ECO:0000259" key="3">
    <source>
        <dbReference type="Pfam" id="PF02709"/>
    </source>
</evidence>
<keyword evidence="1" id="KW-0808">Transferase</keyword>
<accession>A0ABP8M4G9</accession>
<dbReference type="SUPFAM" id="SSF53448">
    <property type="entry name" value="Nucleotide-diphospho-sugar transferases"/>
    <property type="match status" value="1"/>
</dbReference>
<evidence type="ECO:0000256" key="1">
    <source>
        <dbReference type="ARBA" id="ARBA00022679"/>
    </source>
</evidence>
<feature type="domain" description="Galactosyltransferase C-terminal" evidence="3">
    <location>
        <begin position="132"/>
        <end position="185"/>
    </location>
</feature>
<dbReference type="Pfam" id="PF00535">
    <property type="entry name" value="Glycos_transf_2"/>
    <property type="match status" value="1"/>
</dbReference>
<organism evidence="4 5">
    <name type="scientific">Ravibacter arvi</name>
    <dbReference type="NCBI Taxonomy" id="2051041"/>
    <lineage>
        <taxon>Bacteria</taxon>
        <taxon>Pseudomonadati</taxon>
        <taxon>Bacteroidota</taxon>
        <taxon>Cytophagia</taxon>
        <taxon>Cytophagales</taxon>
        <taxon>Spirosomataceae</taxon>
        <taxon>Ravibacter</taxon>
    </lineage>
</organism>
<dbReference type="InterPro" id="IPR029044">
    <property type="entry name" value="Nucleotide-diphossugar_trans"/>
</dbReference>
<dbReference type="EMBL" id="BAABEY010000029">
    <property type="protein sequence ID" value="GAA4443285.1"/>
    <property type="molecule type" value="Genomic_DNA"/>
</dbReference>
<sequence length="230" mass="26079">MIIADDGSTGDTRAMLEAIEKNFPVPLIHIWHQDEGFRKARILNKAAASSTGEYIIQIDGDVILNRYFVRDHLAAAEKGAFIRGTRAMLTPARSTKVLLSGETGIHAFSNGVYNRLNAMRIPVLRFFGQRREMNSRSVRGSNMAFWKSDFILVNGYNNELQGWGHEDEELAARFINNGIIKKIVKLSAVQFHLHHFERPRDNEPSHTALLRNVRLNNIKTCPNGYNPHTL</sequence>
<dbReference type="Pfam" id="PF02709">
    <property type="entry name" value="Glyco_transf_7C"/>
    <property type="match status" value="1"/>
</dbReference>
<feature type="domain" description="Glycosyltransferase 2-like" evidence="2">
    <location>
        <begin position="1"/>
        <end position="80"/>
    </location>
</feature>
<evidence type="ECO:0000313" key="4">
    <source>
        <dbReference type="EMBL" id="GAA4443285.1"/>
    </source>
</evidence>
<dbReference type="InterPro" id="IPR001173">
    <property type="entry name" value="Glyco_trans_2-like"/>
</dbReference>
<dbReference type="Gene3D" id="3.90.550.10">
    <property type="entry name" value="Spore Coat Polysaccharide Biosynthesis Protein SpsA, Chain A"/>
    <property type="match status" value="1"/>
</dbReference>
<evidence type="ECO:0000313" key="5">
    <source>
        <dbReference type="Proteomes" id="UP001501508"/>
    </source>
</evidence>
<keyword evidence="5" id="KW-1185">Reference proteome</keyword>
<reference evidence="5" key="1">
    <citation type="journal article" date="2019" name="Int. J. Syst. Evol. Microbiol.">
        <title>The Global Catalogue of Microorganisms (GCM) 10K type strain sequencing project: providing services to taxonomists for standard genome sequencing and annotation.</title>
        <authorList>
            <consortium name="The Broad Institute Genomics Platform"/>
            <consortium name="The Broad Institute Genome Sequencing Center for Infectious Disease"/>
            <person name="Wu L."/>
            <person name="Ma J."/>
        </authorList>
    </citation>
    <scope>NUCLEOTIDE SEQUENCE [LARGE SCALE GENOMIC DNA]</scope>
    <source>
        <strain evidence="5">JCM 31920</strain>
    </source>
</reference>
<dbReference type="PANTHER" id="PTHR43685:SF3">
    <property type="entry name" value="SLR2126 PROTEIN"/>
    <property type="match status" value="1"/>
</dbReference>
<evidence type="ECO:0000259" key="2">
    <source>
        <dbReference type="Pfam" id="PF00535"/>
    </source>
</evidence>
<dbReference type="Proteomes" id="UP001501508">
    <property type="component" value="Unassembled WGS sequence"/>
</dbReference>
<dbReference type="InterPro" id="IPR050834">
    <property type="entry name" value="Glycosyltransf_2"/>
</dbReference>
<name>A0ABP8M4G9_9BACT</name>